<accession>A0A173MDH0</accession>
<dbReference type="GO" id="GO:0016020">
    <property type="term" value="C:membrane"/>
    <property type="evidence" value="ECO:0007669"/>
    <property type="project" value="UniProtKB-SubCell"/>
</dbReference>
<sequence length="415" mass="47373">MNSLLRINDTLPNKISYFLLLLFLAYLPFDRFYAELMLISFGIHTLIQVRDLRWRQLPIGVLLQLQLVFLLGVLCLLYSHYRSDGINQLGKQMAILLFPILFAITTIDISQYKEKLLKGFSLTCVFTILYLYIDAVKTIVVTGLPLSSLFSKAFINHNFSQPIDLHATYLSMYACLSFTYLLQQLLHTRQRLHQLLYLAACCLLMAGMIQLASNAVLIAAFIIINSLLLLAWPTKQKTFVRLLTSLSVTAVILAAMYATPGIRNRFFLHFKQEFATKNYEPVIPEPRAARWQSALTAIQQAPLLGYGTGSETAILKQQYYKDKLYIAYYDELNTHNQYLSLAIHFGCLGLLLFVCILSASFLTAIRRKELVFLGFLIIITITSFSENILSVNKGIFFFSFFYPLFLIPANTQKHA</sequence>
<feature type="transmembrane region" description="Helical" evidence="5">
    <location>
        <begin position="59"/>
        <end position="81"/>
    </location>
</feature>
<feature type="domain" description="O-antigen ligase-related" evidence="6">
    <location>
        <begin position="202"/>
        <end position="354"/>
    </location>
</feature>
<feature type="transmembrane region" description="Helical" evidence="5">
    <location>
        <begin position="395"/>
        <end position="411"/>
    </location>
</feature>
<dbReference type="InterPro" id="IPR051533">
    <property type="entry name" value="WaaL-like"/>
</dbReference>
<dbReference type="InterPro" id="IPR007016">
    <property type="entry name" value="O-antigen_ligase-rel_domated"/>
</dbReference>
<feature type="transmembrane region" description="Helical" evidence="5">
    <location>
        <begin position="166"/>
        <end position="182"/>
    </location>
</feature>
<feature type="transmembrane region" description="Helical" evidence="5">
    <location>
        <begin position="338"/>
        <end position="363"/>
    </location>
</feature>
<feature type="transmembrane region" description="Helical" evidence="5">
    <location>
        <begin position="194"/>
        <end position="209"/>
    </location>
</feature>
<proteinExistence type="predicted"/>
<evidence type="ECO:0000256" key="3">
    <source>
        <dbReference type="ARBA" id="ARBA00022989"/>
    </source>
</evidence>
<comment type="subcellular location">
    <subcellularLocation>
        <location evidence="1">Membrane</location>
        <topology evidence="1">Multi-pass membrane protein</topology>
    </subcellularLocation>
</comment>
<keyword evidence="3 5" id="KW-1133">Transmembrane helix</keyword>
<gene>
    <name evidence="7" type="ORF">SAMN05421788_108290</name>
</gene>
<feature type="transmembrane region" description="Helical" evidence="5">
    <location>
        <begin position="239"/>
        <end position="258"/>
    </location>
</feature>
<evidence type="ECO:0000259" key="6">
    <source>
        <dbReference type="Pfam" id="PF04932"/>
    </source>
</evidence>
<evidence type="ECO:0000256" key="1">
    <source>
        <dbReference type="ARBA" id="ARBA00004141"/>
    </source>
</evidence>
<keyword evidence="4 5" id="KW-0472">Membrane</keyword>
<reference evidence="8" key="1">
    <citation type="submission" date="2017-01" db="EMBL/GenBank/DDBJ databases">
        <authorList>
            <person name="Varghese N."/>
            <person name="Submissions S."/>
        </authorList>
    </citation>
    <scope>NUCLEOTIDE SEQUENCE [LARGE SCALE GENOMIC DNA]</scope>
    <source>
        <strain evidence="8">DSM 21054</strain>
    </source>
</reference>
<feature type="transmembrane region" description="Helical" evidence="5">
    <location>
        <begin position="122"/>
        <end position="146"/>
    </location>
</feature>
<dbReference type="PANTHER" id="PTHR37422:SF13">
    <property type="entry name" value="LIPOPOLYSACCHARIDE BIOSYNTHESIS PROTEIN PA4999-RELATED"/>
    <property type="match status" value="1"/>
</dbReference>
<name>A0A173MDH0_9BACT</name>
<evidence type="ECO:0000313" key="8">
    <source>
        <dbReference type="Proteomes" id="UP000186917"/>
    </source>
</evidence>
<feature type="transmembrane region" description="Helical" evidence="5">
    <location>
        <begin position="15"/>
        <end position="47"/>
    </location>
</feature>
<dbReference type="GO" id="GO:0016874">
    <property type="term" value="F:ligase activity"/>
    <property type="evidence" value="ECO:0007669"/>
    <property type="project" value="UniProtKB-KW"/>
</dbReference>
<dbReference type="OrthoDB" id="1435411at2"/>
<evidence type="ECO:0000313" key="7">
    <source>
        <dbReference type="EMBL" id="SIT29332.1"/>
    </source>
</evidence>
<dbReference type="KEGG" id="fln:FLA_1577"/>
<dbReference type="STRING" id="477680.SAMN05421788_108290"/>
<evidence type="ECO:0000256" key="4">
    <source>
        <dbReference type="ARBA" id="ARBA00023136"/>
    </source>
</evidence>
<feature type="transmembrane region" description="Helical" evidence="5">
    <location>
        <begin position="93"/>
        <end position="110"/>
    </location>
</feature>
<dbReference type="PANTHER" id="PTHR37422">
    <property type="entry name" value="TEICHURONIC ACID BIOSYNTHESIS PROTEIN TUAE"/>
    <property type="match status" value="1"/>
</dbReference>
<keyword evidence="8" id="KW-1185">Reference proteome</keyword>
<protein>
    <submittedName>
        <fullName evidence="7">O-antigen ligase</fullName>
    </submittedName>
</protein>
<dbReference type="Proteomes" id="UP000186917">
    <property type="component" value="Unassembled WGS sequence"/>
</dbReference>
<dbReference type="RefSeq" id="WP_076381297.1">
    <property type="nucleotide sequence ID" value="NZ_AP017422.1"/>
</dbReference>
<dbReference type="EMBL" id="FTOR01000008">
    <property type="protein sequence ID" value="SIT29332.1"/>
    <property type="molecule type" value="Genomic_DNA"/>
</dbReference>
<feature type="transmembrane region" description="Helical" evidence="5">
    <location>
        <begin position="370"/>
        <end position="389"/>
    </location>
</feature>
<evidence type="ECO:0000256" key="2">
    <source>
        <dbReference type="ARBA" id="ARBA00022692"/>
    </source>
</evidence>
<keyword evidence="2 5" id="KW-0812">Transmembrane</keyword>
<evidence type="ECO:0000256" key="5">
    <source>
        <dbReference type="SAM" id="Phobius"/>
    </source>
</evidence>
<keyword evidence="7" id="KW-0436">Ligase</keyword>
<feature type="transmembrane region" description="Helical" evidence="5">
    <location>
        <begin position="215"/>
        <end position="232"/>
    </location>
</feature>
<dbReference type="Pfam" id="PF04932">
    <property type="entry name" value="Wzy_C"/>
    <property type="match status" value="1"/>
</dbReference>
<dbReference type="AlphaFoldDB" id="A0A173MDH0"/>
<organism evidence="7 8">
    <name type="scientific">Filimonas lacunae</name>
    <dbReference type="NCBI Taxonomy" id="477680"/>
    <lineage>
        <taxon>Bacteria</taxon>
        <taxon>Pseudomonadati</taxon>
        <taxon>Bacteroidota</taxon>
        <taxon>Chitinophagia</taxon>
        <taxon>Chitinophagales</taxon>
        <taxon>Chitinophagaceae</taxon>
        <taxon>Filimonas</taxon>
    </lineage>
</organism>